<evidence type="ECO:0000256" key="5">
    <source>
        <dbReference type="SAM" id="Phobius"/>
    </source>
</evidence>
<dbReference type="GO" id="GO:0005783">
    <property type="term" value="C:endoplasmic reticulum"/>
    <property type="evidence" value="ECO:0007669"/>
    <property type="project" value="TreeGrafter"/>
</dbReference>
<dbReference type="Pfam" id="PF03547">
    <property type="entry name" value="Mem_trans"/>
    <property type="match status" value="1"/>
</dbReference>
<sequence length="275" mass="29472">MAFALLDRPTVARLSRIGSSLFLPLLIISSTGPQLTISSVSKLWILLVWALVSSGVTHGLGWVGQRVLPLEHWTILAAGRANSNALLLLLLSLKTKGVLDVFEMGLGNIDECEDEANALSVVMQIIPPFHAAFFSPGGVFTNIITRAADNLSELFGALQIFALGTTLALTPSSLKAKPTVWVLLVRYVFMPAISMGAVWSTAGRGWYDSDGLMWWVPPHPHPLGPSALLLLSVAQQDRVDEGPVAGFLIVAYLCAPLMAFVCSLGMSVVQGLKAR</sequence>
<dbReference type="AlphaFoldDB" id="A0A166TJC5"/>
<gene>
    <name evidence="6" type="ORF">FIBSPDRAFT_978694</name>
</gene>
<dbReference type="PANTHER" id="PTHR31794:SF4">
    <property type="entry name" value="AUXIN EFFLUX TRANSPORTER FAMILY PROTEIN (EUROFUNG)"/>
    <property type="match status" value="1"/>
</dbReference>
<evidence type="ECO:0000313" key="7">
    <source>
        <dbReference type="Proteomes" id="UP000076532"/>
    </source>
</evidence>
<evidence type="ECO:0000313" key="6">
    <source>
        <dbReference type="EMBL" id="KZP30676.1"/>
    </source>
</evidence>
<evidence type="ECO:0000256" key="4">
    <source>
        <dbReference type="ARBA" id="ARBA00023136"/>
    </source>
</evidence>
<keyword evidence="2 5" id="KW-0812">Transmembrane</keyword>
<reference evidence="6 7" key="1">
    <citation type="journal article" date="2016" name="Mol. Biol. Evol.">
        <title>Comparative Genomics of Early-Diverging Mushroom-Forming Fungi Provides Insights into the Origins of Lignocellulose Decay Capabilities.</title>
        <authorList>
            <person name="Nagy L.G."/>
            <person name="Riley R."/>
            <person name="Tritt A."/>
            <person name="Adam C."/>
            <person name="Daum C."/>
            <person name="Floudas D."/>
            <person name="Sun H."/>
            <person name="Yadav J.S."/>
            <person name="Pangilinan J."/>
            <person name="Larsson K.H."/>
            <person name="Matsuura K."/>
            <person name="Barry K."/>
            <person name="Labutti K."/>
            <person name="Kuo R."/>
            <person name="Ohm R.A."/>
            <person name="Bhattacharya S.S."/>
            <person name="Shirouzu T."/>
            <person name="Yoshinaga Y."/>
            <person name="Martin F.M."/>
            <person name="Grigoriev I.V."/>
            <person name="Hibbett D.S."/>
        </authorList>
    </citation>
    <scope>NUCLEOTIDE SEQUENCE [LARGE SCALE GENOMIC DNA]</scope>
    <source>
        <strain evidence="6 7">CBS 109695</strain>
    </source>
</reference>
<dbReference type="Proteomes" id="UP000076532">
    <property type="component" value="Unassembled WGS sequence"/>
</dbReference>
<protein>
    <recommendedName>
        <fullName evidence="8">Auxin efflux carrier</fullName>
    </recommendedName>
</protein>
<dbReference type="OrthoDB" id="191139at2759"/>
<proteinExistence type="predicted"/>
<evidence type="ECO:0000256" key="3">
    <source>
        <dbReference type="ARBA" id="ARBA00022989"/>
    </source>
</evidence>
<dbReference type="STRING" id="436010.A0A166TJC5"/>
<feature type="transmembrane region" description="Helical" evidence="5">
    <location>
        <begin position="181"/>
        <end position="202"/>
    </location>
</feature>
<keyword evidence="3 5" id="KW-1133">Transmembrane helix</keyword>
<dbReference type="InterPro" id="IPR004776">
    <property type="entry name" value="Mem_transp_PIN-like"/>
</dbReference>
<name>A0A166TJC5_9AGAM</name>
<keyword evidence="7" id="KW-1185">Reference proteome</keyword>
<feature type="transmembrane region" description="Helical" evidence="5">
    <location>
        <begin position="244"/>
        <end position="269"/>
    </location>
</feature>
<accession>A0A166TJC5</accession>
<evidence type="ECO:0000256" key="1">
    <source>
        <dbReference type="ARBA" id="ARBA00004141"/>
    </source>
</evidence>
<organism evidence="6 7">
    <name type="scientific">Athelia psychrophila</name>
    <dbReference type="NCBI Taxonomy" id="1759441"/>
    <lineage>
        <taxon>Eukaryota</taxon>
        <taxon>Fungi</taxon>
        <taxon>Dikarya</taxon>
        <taxon>Basidiomycota</taxon>
        <taxon>Agaricomycotina</taxon>
        <taxon>Agaricomycetes</taxon>
        <taxon>Agaricomycetidae</taxon>
        <taxon>Atheliales</taxon>
        <taxon>Atheliaceae</taxon>
        <taxon>Athelia</taxon>
    </lineage>
</organism>
<dbReference type="PANTHER" id="PTHR31794">
    <property type="entry name" value="AUXIN EFFLUX TRANSPORTER FAMILY PROTEIN (EUROFUNG)"/>
    <property type="match status" value="1"/>
</dbReference>
<comment type="subcellular location">
    <subcellularLocation>
        <location evidence="1">Membrane</location>
        <topology evidence="1">Multi-pass membrane protein</topology>
    </subcellularLocation>
</comment>
<evidence type="ECO:0008006" key="8">
    <source>
        <dbReference type="Google" id="ProtNLM"/>
    </source>
</evidence>
<dbReference type="GO" id="GO:0055085">
    <property type="term" value="P:transmembrane transport"/>
    <property type="evidence" value="ECO:0007669"/>
    <property type="project" value="InterPro"/>
</dbReference>
<dbReference type="GO" id="GO:0016020">
    <property type="term" value="C:membrane"/>
    <property type="evidence" value="ECO:0007669"/>
    <property type="project" value="UniProtKB-SubCell"/>
</dbReference>
<keyword evidence="4 5" id="KW-0472">Membrane</keyword>
<feature type="transmembrane region" description="Helical" evidence="5">
    <location>
        <begin position="154"/>
        <end position="174"/>
    </location>
</feature>
<dbReference type="EMBL" id="KV417492">
    <property type="protein sequence ID" value="KZP30676.1"/>
    <property type="molecule type" value="Genomic_DNA"/>
</dbReference>
<evidence type="ECO:0000256" key="2">
    <source>
        <dbReference type="ARBA" id="ARBA00022692"/>
    </source>
</evidence>